<feature type="region of interest" description="Disordered" evidence="4">
    <location>
        <begin position="152"/>
        <end position="186"/>
    </location>
</feature>
<name>A0A336KY02_CULSO</name>
<feature type="region of interest" description="Disordered" evidence="4">
    <location>
        <begin position="403"/>
        <end position="428"/>
    </location>
</feature>
<feature type="compositionally biased region" description="Low complexity" evidence="4">
    <location>
        <begin position="107"/>
        <end position="122"/>
    </location>
</feature>
<feature type="compositionally biased region" description="Low complexity" evidence="4">
    <location>
        <begin position="28"/>
        <end position="53"/>
    </location>
</feature>
<comment type="subcellular location">
    <subcellularLocation>
        <location evidence="1">Nucleus</location>
    </subcellularLocation>
</comment>
<proteinExistence type="predicted"/>
<dbReference type="Pfam" id="PF00638">
    <property type="entry name" value="Ran_BP1"/>
    <property type="match status" value="1"/>
</dbReference>
<dbReference type="InterPro" id="IPR011993">
    <property type="entry name" value="PH-like_dom_sf"/>
</dbReference>
<dbReference type="VEuPathDB" id="VectorBase:CSON001278"/>
<feature type="compositionally biased region" description="Polar residues" evidence="4">
    <location>
        <begin position="1"/>
        <end position="15"/>
    </location>
</feature>
<dbReference type="EMBL" id="UFQT01001195">
    <property type="protein sequence ID" value="SSX29431.1"/>
    <property type="molecule type" value="Genomic_DNA"/>
</dbReference>
<evidence type="ECO:0000256" key="2">
    <source>
        <dbReference type="ARBA" id="ARBA00023242"/>
    </source>
</evidence>
<feature type="region of interest" description="Disordered" evidence="4">
    <location>
        <begin position="1"/>
        <end position="123"/>
    </location>
</feature>
<dbReference type="CDD" id="cd13180">
    <property type="entry name" value="RanBD_RanBP3"/>
    <property type="match status" value="1"/>
</dbReference>
<sequence>MLRPSQFQINSGNTSDSEKTFKLKPSQLNVTSPTPSSLSSSNSGNNISNNITSKEAADDPESSNSNSATLFGNPFMRGFSKDEDSPSKPDEEKKEEKEKKDENLDPLTKLSSTGGSSSAGALPKSNLFNVKAATLSSGSGFVFGQNIGARVTGTNQSTNLFGSATTKKEEENGESKSTSEDASSCNGAGSSNAGLFFSNAASNNAEPVESKKVDGKSLLEATREYEEKVKVQKRKYEEVETVTGEEDERNIVEFNCKLFAFEDRNYEERGRGMLRLNDSKGKQNESRVVFRTSGNLRVLINTKVWSKMIVEKPSTKSMRMTAIDTEGHIKVFLVQARPDDITQLYKYLSERVNKLKAIEEDLEQKSKDLADAESPQKCETFPISATKTSPAQTICIKINDHETGEDECKKITPEDQNTDSSDDKTKDD</sequence>
<evidence type="ECO:0000313" key="6">
    <source>
        <dbReference type="EMBL" id="SSX09635.1"/>
    </source>
</evidence>
<organism evidence="6">
    <name type="scientific">Culicoides sonorensis</name>
    <name type="common">Biting midge</name>
    <dbReference type="NCBI Taxonomy" id="179676"/>
    <lineage>
        <taxon>Eukaryota</taxon>
        <taxon>Metazoa</taxon>
        <taxon>Ecdysozoa</taxon>
        <taxon>Arthropoda</taxon>
        <taxon>Hexapoda</taxon>
        <taxon>Insecta</taxon>
        <taxon>Pterygota</taxon>
        <taxon>Neoptera</taxon>
        <taxon>Endopterygota</taxon>
        <taxon>Diptera</taxon>
        <taxon>Nematocera</taxon>
        <taxon>Chironomoidea</taxon>
        <taxon>Ceratopogonidae</taxon>
        <taxon>Ceratopogoninae</taxon>
        <taxon>Culicoides</taxon>
        <taxon>Monoculicoides</taxon>
    </lineage>
</organism>
<dbReference type="PROSITE" id="PS50196">
    <property type="entry name" value="RANBD1"/>
    <property type="match status" value="1"/>
</dbReference>
<evidence type="ECO:0000256" key="4">
    <source>
        <dbReference type="SAM" id="MobiDB-lite"/>
    </source>
</evidence>
<feature type="compositionally biased region" description="Basic and acidic residues" evidence="4">
    <location>
        <begin position="79"/>
        <end position="103"/>
    </location>
</feature>
<feature type="compositionally biased region" description="Basic and acidic residues" evidence="4">
    <location>
        <begin position="403"/>
        <end position="413"/>
    </location>
</feature>
<reference evidence="6" key="1">
    <citation type="submission" date="2018-04" db="EMBL/GenBank/DDBJ databases">
        <authorList>
            <person name="Go L.Y."/>
            <person name="Mitchell J.A."/>
        </authorList>
    </citation>
    <scope>NUCLEOTIDE SEQUENCE</scope>
    <source>
        <tissue evidence="6">Whole organism</tissue>
    </source>
</reference>
<keyword evidence="3" id="KW-0175">Coiled coil</keyword>
<evidence type="ECO:0000259" key="5">
    <source>
        <dbReference type="PROSITE" id="PS50196"/>
    </source>
</evidence>
<dbReference type="Gene3D" id="2.30.29.30">
    <property type="entry name" value="Pleckstrin-homology domain (PH domain)/Phosphotyrosine-binding domain (PTB)"/>
    <property type="match status" value="1"/>
</dbReference>
<feature type="coiled-coil region" evidence="3">
    <location>
        <begin position="345"/>
        <end position="372"/>
    </location>
</feature>
<dbReference type="SUPFAM" id="SSF50729">
    <property type="entry name" value="PH domain-like"/>
    <property type="match status" value="1"/>
</dbReference>
<dbReference type="GO" id="GO:0006611">
    <property type="term" value="P:protein export from nucleus"/>
    <property type="evidence" value="ECO:0007669"/>
    <property type="project" value="TreeGrafter"/>
</dbReference>
<dbReference type="EMBL" id="UFQS01001195">
    <property type="protein sequence ID" value="SSX09635.1"/>
    <property type="molecule type" value="Genomic_DNA"/>
</dbReference>
<feature type="compositionally biased region" description="Polar residues" evidence="4">
    <location>
        <begin position="152"/>
        <end position="165"/>
    </location>
</feature>
<accession>A0A336KY02</accession>
<evidence type="ECO:0000256" key="1">
    <source>
        <dbReference type="ARBA" id="ARBA00004123"/>
    </source>
</evidence>
<dbReference type="InterPro" id="IPR000156">
    <property type="entry name" value="Ran_bind_dom"/>
</dbReference>
<dbReference type="PANTHER" id="PTHR23138:SF142">
    <property type="entry name" value="RAN-BINDING PROTEIN 3B-RELATED"/>
    <property type="match status" value="1"/>
</dbReference>
<evidence type="ECO:0000256" key="3">
    <source>
        <dbReference type="SAM" id="Coils"/>
    </source>
</evidence>
<reference evidence="7" key="2">
    <citation type="submission" date="2018-07" db="EMBL/GenBank/DDBJ databases">
        <authorList>
            <person name="Quirk P.G."/>
            <person name="Krulwich T.A."/>
        </authorList>
    </citation>
    <scope>NUCLEOTIDE SEQUENCE</scope>
</reference>
<dbReference type="SMART" id="SM00160">
    <property type="entry name" value="RanBD"/>
    <property type="match status" value="1"/>
</dbReference>
<feature type="domain" description="RanBD1" evidence="5">
    <location>
        <begin position="224"/>
        <end position="311"/>
    </location>
</feature>
<dbReference type="GO" id="GO:0005634">
    <property type="term" value="C:nucleus"/>
    <property type="evidence" value="ECO:0007669"/>
    <property type="project" value="UniProtKB-SubCell"/>
</dbReference>
<protein>
    <submittedName>
        <fullName evidence="6">CSON001278 protein</fullName>
    </submittedName>
</protein>
<gene>
    <name evidence="6" type="primary">CSON001278</name>
</gene>
<dbReference type="PANTHER" id="PTHR23138">
    <property type="entry name" value="RAN BINDING PROTEIN"/>
    <property type="match status" value="1"/>
</dbReference>
<keyword evidence="2" id="KW-0539">Nucleus</keyword>
<dbReference type="AlphaFoldDB" id="A0A336KY02"/>
<evidence type="ECO:0000313" key="7">
    <source>
        <dbReference type="EMBL" id="SSX29431.1"/>
    </source>
</evidence>
<dbReference type="InterPro" id="IPR045255">
    <property type="entry name" value="RanBP1-like"/>
</dbReference>
<feature type="compositionally biased region" description="Basic and acidic residues" evidence="4">
    <location>
        <begin position="166"/>
        <end position="179"/>
    </location>
</feature>